<dbReference type="Proteomes" id="UP000006038">
    <property type="component" value="Chromosome 1"/>
</dbReference>
<organism evidence="1">
    <name type="scientific">Oryza brachyantha</name>
    <name type="common">malo sina</name>
    <dbReference type="NCBI Taxonomy" id="4533"/>
    <lineage>
        <taxon>Eukaryota</taxon>
        <taxon>Viridiplantae</taxon>
        <taxon>Streptophyta</taxon>
        <taxon>Embryophyta</taxon>
        <taxon>Tracheophyta</taxon>
        <taxon>Spermatophyta</taxon>
        <taxon>Magnoliopsida</taxon>
        <taxon>Liliopsida</taxon>
        <taxon>Poales</taxon>
        <taxon>Poaceae</taxon>
        <taxon>BOP clade</taxon>
        <taxon>Oryzoideae</taxon>
        <taxon>Oryzeae</taxon>
        <taxon>Oryzinae</taxon>
        <taxon>Oryza</taxon>
    </lineage>
</organism>
<evidence type="ECO:0000313" key="1">
    <source>
        <dbReference type="EnsemblPlants" id="OB01G46840.1"/>
    </source>
</evidence>
<reference evidence="1" key="1">
    <citation type="journal article" date="2013" name="Nat. Commun.">
        <title>Whole-genome sequencing of Oryza brachyantha reveals mechanisms underlying Oryza genome evolution.</title>
        <authorList>
            <person name="Chen J."/>
            <person name="Huang Q."/>
            <person name="Gao D."/>
            <person name="Wang J."/>
            <person name="Lang Y."/>
            <person name="Liu T."/>
            <person name="Li B."/>
            <person name="Bai Z."/>
            <person name="Luis Goicoechea J."/>
            <person name="Liang C."/>
            <person name="Chen C."/>
            <person name="Zhang W."/>
            <person name="Sun S."/>
            <person name="Liao Y."/>
            <person name="Zhang X."/>
            <person name="Yang L."/>
            <person name="Song C."/>
            <person name="Wang M."/>
            <person name="Shi J."/>
            <person name="Liu G."/>
            <person name="Liu J."/>
            <person name="Zhou H."/>
            <person name="Zhou W."/>
            <person name="Yu Q."/>
            <person name="An N."/>
            <person name="Chen Y."/>
            <person name="Cai Q."/>
            <person name="Wang B."/>
            <person name="Liu B."/>
            <person name="Min J."/>
            <person name="Huang Y."/>
            <person name="Wu H."/>
            <person name="Li Z."/>
            <person name="Zhang Y."/>
            <person name="Yin Y."/>
            <person name="Song W."/>
            <person name="Jiang J."/>
            <person name="Jackson S.A."/>
            <person name="Wing R.A."/>
            <person name="Wang J."/>
            <person name="Chen M."/>
        </authorList>
    </citation>
    <scope>NUCLEOTIDE SEQUENCE [LARGE SCALE GENOMIC DNA]</scope>
    <source>
        <strain evidence="1">cv. IRGC 101232</strain>
    </source>
</reference>
<keyword evidence="2" id="KW-1185">Reference proteome</keyword>
<proteinExistence type="predicted"/>
<evidence type="ECO:0000313" key="2">
    <source>
        <dbReference type="Proteomes" id="UP000006038"/>
    </source>
</evidence>
<dbReference type="Gramene" id="OB01G46840.1">
    <property type="protein sequence ID" value="OB01G46840.1"/>
    <property type="gene ID" value="OB01G46840"/>
</dbReference>
<reference evidence="1" key="2">
    <citation type="submission" date="2013-04" db="UniProtKB">
        <authorList>
            <consortium name="EnsemblPlants"/>
        </authorList>
    </citation>
    <scope>IDENTIFICATION</scope>
</reference>
<dbReference type="EnsemblPlants" id="OB01G46840.1">
    <property type="protein sequence ID" value="OB01G46840.1"/>
    <property type="gene ID" value="OB01G46840"/>
</dbReference>
<protein>
    <submittedName>
        <fullName evidence="1">Uncharacterized protein</fullName>
    </submittedName>
</protein>
<name>J3L628_ORYBR</name>
<accession>J3L628</accession>
<dbReference type="AlphaFoldDB" id="J3L628"/>
<dbReference type="HOGENOM" id="CLU_2779873_0_0_1"/>
<sequence>MVLNGQRDLYFSRTNCGGGSLDKPGALVSLTMSLLLLIGQSRHFERTESTGSILNEVAVTVFEQRQAHD</sequence>